<dbReference type="PATRIC" id="fig|1807.14.peg.2718"/>
<dbReference type="NCBIfam" id="NF009472">
    <property type="entry name" value="PRK12834.1"/>
    <property type="match status" value="1"/>
</dbReference>
<dbReference type="Gene3D" id="3.50.50.60">
    <property type="entry name" value="FAD/NAD(P)-binding domain"/>
    <property type="match status" value="1"/>
</dbReference>
<dbReference type="InterPro" id="IPR003953">
    <property type="entry name" value="FAD-dep_OxRdtase_2_FAD-bd"/>
</dbReference>
<feature type="domain" description="FAD-dependent oxidoreductase 2 FAD-binding" evidence="3">
    <location>
        <begin position="7"/>
        <end position="534"/>
    </location>
</feature>
<dbReference type="AlphaFoldDB" id="A0A0J6W190"/>
<organism evidence="4 5">
    <name type="scientific">Mycolicibacterium obuense</name>
    <dbReference type="NCBI Taxonomy" id="1807"/>
    <lineage>
        <taxon>Bacteria</taxon>
        <taxon>Bacillati</taxon>
        <taxon>Actinomycetota</taxon>
        <taxon>Actinomycetes</taxon>
        <taxon>Mycobacteriales</taxon>
        <taxon>Mycobacteriaceae</taxon>
        <taxon>Mycolicibacterium</taxon>
    </lineage>
</organism>
<dbReference type="InterPro" id="IPR027477">
    <property type="entry name" value="Succ_DH/fumarate_Rdtase_cat_sf"/>
</dbReference>
<comment type="caution">
    <text evidence="4">The sequence shown here is derived from an EMBL/GenBank/DDBJ whole genome shotgun (WGS) entry which is preliminary data.</text>
</comment>
<dbReference type="RefSeq" id="WP_048423432.1">
    <property type="nucleotide sequence ID" value="NZ_JYNU01000014.1"/>
</dbReference>
<accession>A0A0J6W190</accession>
<dbReference type="Proteomes" id="UP000036313">
    <property type="component" value="Unassembled WGS sequence"/>
</dbReference>
<dbReference type="PANTHER" id="PTHR43260:SF1">
    <property type="entry name" value="KSDD-LIKE STEROID DEHYDROGENASE RV0785"/>
    <property type="match status" value="1"/>
</dbReference>
<name>A0A0J6W190_9MYCO</name>
<sequence>MTTQSADAIVIGHGLAGLVAAAEIAEAGRSVILCDQQGPADEGGQAFWSYGGLFMVDTPEQRRLGIKDSPDLALRDWWSSAEFTDGPEDLWARRWAARYVEFAAGEKRRWLRGLGWRAYPLPVWPERGGHGALGSGNSVPRFHITWGTGPGLVEIFAARVRSAVAAGRIRRLHRHRVEEILLDGGAVSGVRGTRLAASAGPRGAASTPDAVGEFVLHAPAVLLATGGVGGNPHRVRELFTRSFGSEPTDMLCGNPAYVDGHMLDTARRAGAAVANEDRLWFYPDGVRNIDPVWADHGIHVTAGPSALWLDGAGVRFPPPLYPNFDTVGAVRHVVASGFGHSWLIMNSEIFRKEFGMSGQELNPAVTGRHPWLAAKGTVRPSISPLWQRFLDEGEDFVTASSVAELVDGMNAVPGVAPVDPQVVAREIRARDAQAVNAYSKDPQFAAIRNARRYLPDRFRIAVPSPIDDPRHRPLIAVRLRITTRKTLGGLLTDTDARVLREDGTPIAGLFAAGEAAGFGGGGVHGQRSLEGTFVGGCLFTGRVAGRTIGCG</sequence>
<evidence type="ECO:0000256" key="1">
    <source>
        <dbReference type="ARBA" id="ARBA00022630"/>
    </source>
</evidence>
<evidence type="ECO:0000256" key="2">
    <source>
        <dbReference type="ARBA" id="ARBA00023002"/>
    </source>
</evidence>
<dbReference type="PIRSF" id="PIRSF036654">
    <property type="entry name" value="UCP036654"/>
    <property type="match status" value="1"/>
</dbReference>
<protein>
    <submittedName>
        <fullName evidence="4">KsdD-like steroid dehydrogenase</fullName>
        <ecNumber evidence="4">1.3.99.-</ecNumber>
    </submittedName>
</protein>
<dbReference type="InterPro" id="IPR036188">
    <property type="entry name" value="FAD/NAD-bd_sf"/>
</dbReference>
<gene>
    <name evidence="4" type="ORF">MOBUDSM44075_02694</name>
</gene>
<reference evidence="4 5" key="1">
    <citation type="journal article" date="2015" name="Genome Biol. Evol.">
        <title>Characterization of Three Mycobacterium spp. with Potential Use in Bioremediation by Genome Sequencing and Comparative Genomics.</title>
        <authorList>
            <person name="Das S."/>
            <person name="Pettersson B.M."/>
            <person name="Behra P.R."/>
            <person name="Ramesh M."/>
            <person name="Dasgupta S."/>
            <person name="Bhattacharya A."/>
            <person name="Kirsebom L.A."/>
        </authorList>
    </citation>
    <scope>NUCLEOTIDE SEQUENCE [LARGE SCALE GENOMIC DNA]</scope>
    <source>
        <strain evidence="4 5">DSM 44075</strain>
    </source>
</reference>
<dbReference type="SUPFAM" id="SSF51905">
    <property type="entry name" value="FAD/NAD(P)-binding domain"/>
    <property type="match status" value="2"/>
</dbReference>
<evidence type="ECO:0000313" key="5">
    <source>
        <dbReference type="Proteomes" id="UP000036313"/>
    </source>
</evidence>
<dbReference type="PANTHER" id="PTHR43260">
    <property type="entry name" value="3-KETOSTEROID-DELTA-1-DEHYDROGENASE"/>
    <property type="match status" value="1"/>
</dbReference>
<dbReference type="GO" id="GO:0033765">
    <property type="term" value="F:steroid dehydrogenase activity, acting on the CH-CH group of donors"/>
    <property type="evidence" value="ECO:0007669"/>
    <property type="project" value="UniProtKB-ARBA"/>
</dbReference>
<keyword evidence="2 4" id="KW-0560">Oxidoreductase</keyword>
<evidence type="ECO:0000313" key="4">
    <source>
        <dbReference type="EMBL" id="KMO76164.1"/>
    </source>
</evidence>
<dbReference type="EMBL" id="JYNU01000014">
    <property type="protein sequence ID" value="KMO76164.1"/>
    <property type="molecule type" value="Genomic_DNA"/>
</dbReference>
<dbReference type="Gene3D" id="3.90.700.10">
    <property type="entry name" value="Succinate dehydrogenase/fumarate reductase flavoprotein, catalytic domain"/>
    <property type="match status" value="1"/>
</dbReference>
<keyword evidence="1" id="KW-0285">Flavoprotein</keyword>
<proteinExistence type="predicted"/>
<dbReference type="EC" id="1.3.99.-" evidence="4"/>
<evidence type="ECO:0000259" key="3">
    <source>
        <dbReference type="Pfam" id="PF00890"/>
    </source>
</evidence>
<dbReference type="InterPro" id="IPR014614">
    <property type="entry name" value="KsdD_DH"/>
</dbReference>
<dbReference type="Pfam" id="PF00890">
    <property type="entry name" value="FAD_binding_2"/>
    <property type="match status" value="1"/>
</dbReference>